<comment type="caution">
    <text evidence="3">The sequence shown here is derived from an EMBL/GenBank/DDBJ whole genome shotgun (WGS) entry which is preliminary data.</text>
</comment>
<keyword evidence="2" id="KW-0472">Membrane</keyword>
<dbReference type="EMBL" id="PGGS01002160">
    <property type="protein sequence ID" value="PNG99782.1"/>
    <property type="molecule type" value="Genomic_DNA"/>
</dbReference>
<dbReference type="Gene3D" id="1.20.1280.290">
    <property type="match status" value="1"/>
</dbReference>
<proteinExistence type="predicted"/>
<feature type="region of interest" description="Disordered" evidence="1">
    <location>
        <begin position="49"/>
        <end position="79"/>
    </location>
</feature>
<sequence>MNTLNAALWTTYGIARLDPYIWLPNGIGLALSVLQIGLRAVFPARAPTALPSHQHHSGGASSGGPKYSRLEEHPALEVR</sequence>
<dbReference type="OrthoDB" id="409725at2759"/>
<evidence type="ECO:0000256" key="1">
    <source>
        <dbReference type="SAM" id="MobiDB-lite"/>
    </source>
</evidence>
<evidence type="ECO:0000256" key="2">
    <source>
        <dbReference type="SAM" id="Phobius"/>
    </source>
</evidence>
<keyword evidence="2" id="KW-1133">Transmembrane helix</keyword>
<keyword evidence="4" id="KW-1185">Reference proteome</keyword>
<dbReference type="AlphaFoldDB" id="A0A2J7ZHN1"/>
<keyword evidence="2" id="KW-0812">Transmembrane</keyword>
<feature type="transmembrane region" description="Helical" evidence="2">
    <location>
        <begin position="20"/>
        <end position="42"/>
    </location>
</feature>
<protein>
    <submittedName>
        <fullName evidence="3">Uncharacterized protein</fullName>
    </submittedName>
</protein>
<dbReference type="Pfam" id="PF03083">
    <property type="entry name" value="MtN3_slv"/>
    <property type="match status" value="1"/>
</dbReference>
<organism evidence="3 4">
    <name type="scientific">Tetrabaena socialis</name>
    <dbReference type="NCBI Taxonomy" id="47790"/>
    <lineage>
        <taxon>Eukaryota</taxon>
        <taxon>Viridiplantae</taxon>
        <taxon>Chlorophyta</taxon>
        <taxon>core chlorophytes</taxon>
        <taxon>Chlorophyceae</taxon>
        <taxon>CS clade</taxon>
        <taxon>Chlamydomonadales</taxon>
        <taxon>Tetrabaenaceae</taxon>
        <taxon>Tetrabaena</taxon>
    </lineage>
</organism>
<evidence type="ECO:0000313" key="4">
    <source>
        <dbReference type="Proteomes" id="UP000236333"/>
    </source>
</evidence>
<dbReference type="GO" id="GO:0016020">
    <property type="term" value="C:membrane"/>
    <property type="evidence" value="ECO:0007669"/>
    <property type="project" value="InterPro"/>
</dbReference>
<accession>A0A2J7ZHN1</accession>
<dbReference type="Proteomes" id="UP000236333">
    <property type="component" value="Unassembled WGS sequence"/>
</dbReference>
<evidence type="ECO:0000313" key="3">
    <source>
        <dbReference type="EMBL" id="PNG99782.1"/>
    </source>
</evidence>
<reference evidence="3 4" key="1">
    <citation type="journal article" date="2017" name="Mol. Biol. Evol.">
        <title>The 4-celled Tetrabaena socialis nuclear genome reveals the essential components for genetic control of cell number at the origin of multicellularity in the volvocine lineage.</title>
        <authorList>
            <person name="Featherston J."/>
            <person name="Arakaki Y."/>
            <person name="Hanschen E.R."/>
            <person name="Ferris P.J."/>
            <person name="Michod R.E."/>
            <person name="Olson B.J.S.C."/>
            <person name="Nozaki H."/>
            <person name="Durand P.M."/>
        </authorList>
    </citation>
    <scope>NUCLEOTIDE SEQUENCE [LARGE SCALE GENOMIC DNA]</scope>
    <source>
        <strain evidence="3 4">NIES-571</strain>
    </source>
</reference>
<gene>
    <name evidence="3" type="ORF">TSOC_014434</name>
</gene>
<dbReference type="InterPro" id="IPR004316">
    <property type="entry name" value="SWEET_rpt"/>
</dbReference>
<feature type="compositionally biased region" description="Basic and acidic residues" evidence="1">
    <location>
        <begin position="68"/>
        <end position="79"/>
    </location>
</feature>
<name>A0A2J7ZHN1_9CHLO</name>